<evidence type="ECO:0000259" key="14">
    <source>
        <dbReference type="Pfam" id="PF00156"/>
    </source>
</evidence>
<keyword evidence="16" id="KW-1185">Reference proteome</keyword>
<evidence type="ECO:0000313" key="15">
    <source>
        <dbReference type="EnsemblMetazoa" id="CLYHEMP006639.1"/>
    </source>
</evidence>
<keyword evidence="6 13" id="KW-0963">Cytoplasm</keyword>
<dbReference type="NCBIfam" id="TIGR01203">
    <property type="entry name" value="HGPRTase"/>
    <property type="match status" value="1"/>
</dbReference>
<dbReference type="UniPathway" id="UPA00591">
    <property type="reaction ID" value="UER00648"/>
</dbReference>
<dbReference type="GO" id="GO:0006166">
    <property type="term" value="P:purine ribonucleoside salvage"/>
    <property type="evidence" value="ECO:0007669"/>
    <property type="project" value="UniProtKB-KW"/>
</dbReference>
<dbReference type="Proteomes" id="UP000594262">
    <property type="component" value="Unplaced"/>
</dbReference>
<dbReference type="GO" id="GO:0006178">
    <property type="term" value="P:guanine salvage"/>
    <property type="evidence" value="ECO:0007669"/>
    <property type="project" value="TreeGrafter"/>
</dbReference>
<evidence type="ECO:0000256" key="13">
    <source>
        <dbReference type="RuleBase" id="RU364099"/>
    </source>
</evidence>
<comment type="pathway">
    <text evidence="3 13">Purine metabolism; IMP biosynthesis via salvage pathway; IMP from hypoxanthine: step 1/1.</text>
</comment>
<dbReference type="Pfam" id="PF00156">
    <property type="entry name" value="Pribosyltran"/>
    <property type="match status" value="1"/>
</dbReference>
<keyword evidence="8 13" id="KW-0808">Transferase</keyword>
<dbReference type="EC" id="2.4.2.8" evidence="5 13"/>
<evidence type="ECO:0000256" key="10">
    <source>
        <dbReference type="ARBA" id="ARBA00022726"/>
    </source>
</evidence>
<sequence length="225" mass="25741">MALQNGHAKKQDYIKIGDEFTTYDPDLFILPKHYKDSIGSVLLPHGFIMNRIQRLAQMILQDYGDESITLLCVLKGGFRFCQDLMTSIGELNRSAEKSLQMNIEFIKAKSYVNDQQGSIMISSHGSPLNLEGKNVLIVEDVVDSGRTMEKLIEKVSEDKPKSLKVATLLLKRNKNSTGYRPDYLGFEIPDTIWLIGYGGFDYNDYFRDLDHIVILNEFGRKKYTR</sequence>
<dbReference type="AlphaFoldDB" id="A0A7M5UZB2"/>
<comment type="catalytic activity">
    <reaction evidence="13">
        <text>IMP + diphosphate = hypoxanthine + 5-phospho-alpha-D-ribose 1-diphosphate</text>
        <dbReference type="Rhea" id="RHEA:17973"/>
        <dbReference type="ChEBI" id="CHEBI:17368"/>
        <dbReference type="ChEBI" id="CHEBI:33019"/>
        <dbReference type="ChEBI" id="CHEBI:58017"/>
        <dbReference type="ChEBI" id="CHEBI:58053"/>
        <dbReference type="EC" id="2.4.2.8"/>
    </reaction>
</comment>
<name>A0A7M5UZB2_9CNID</name>
<dbReference type="FunFam" id="3.40.50.2020:FF:000053">
    <property type="entry name" value="Hypoxanthine phosphoribosyltransferase"/>
    <property type="match status" value="1"/>
</dbReference>
<organism evidence="15 16">
    <name type="scientific">Clytia hemisphaerica</name>
    <dbReference type="NCBI Taxonomy" id="252671"/>
    <lineage>
        <taxon>Eukaryota</taxon>
        <taxon>Metazoa</taxon>
        <taxon>Cnidaria</taxon>
        <taxon>Hydrozoa</taxon>
        <taxon>Hydroidolina</taxon>
        <taxon>Leptothecata</taxon>
        <taxon>Obeliida</taxon>
        <taxon>Clytiidae</taxon>
        <taxon>Clytia</taxon>
    </lineage>
</organism>
<evidence type="ECO:0000256" key="6">
    <source>
        <dbReference type="ARBA" id="ARBA00022490"/>
    </source>
</evidence>
<comment type="similarity">
    <text evidence="4 13">Belongs to the purine/pyrimidine phosphoribosyltransferase family.</text>
</comment>
<dbReference type="GO" id="GO:0032264">
    <property type="term" value="P:IMP salvage"/>
    <property type="evidence" value="ECO:0007669"/>
    <property type="project" value="UniProtKB-UniPathway"/>
</dbReference>
<dbReference type="InterPro" id="IPR029057">
    <property type="entry name" value="PRTase-like"/>
</dbReference>
<evidence type="ECO:0000313" key="16">
    <source>
        <dbReference type="Proteomes" id="UP000594262"/>
    </source>
</evidence>
<keyword evidence="7 13" id="KW-0328">Glycosyltransferase</keyword>
<proteinExistence type="inferred from homology"/>
<dbReference type="GO" id="GO:0000287">
    <property type="term" value="F:magnesium ion binding"/>
    <property type="evidence" value="ECO:0007669"/>
    <property type="project" value="TreeGrafter"/>
</dbReference>
<evidence type="ECO:0000256" key="12">
    <source>
        <dbReference type="ARBA" id="ARBA00022842"/>
    </source>
</evidence>
<dbReference type="RefSeq" id="XP_066917588.1">
    <property type="nucleotide sequence ID" value="XM_067061487.1"/>
</dbReference>
<dbReference type="GO" id="GO:0000166">
    <property type="term" value="F:nucleotide binding"/>
    <property type="evidence" value="ECO:0007669"/>
    <property type="project" value="UniProtKB-KW"/>
</dbReference>
<evidence type="ECO:0000256" key="4">
    <source>
        <dbReference type="ARBA" id="ARBA00008391"/>
    </source>
</evidence>
<dbReference type="GO" id="GO:0005829">
    <property type="term" value="C:cytosol"/>
    <property type="evidence" value="ECO:0007669"/>
    <property type="project" value="TreeGrafter"/>
</dbReference>
<keyword evidence="10 13" id="KW-0660">Purine salvage</keyword>
<dbReference type="SUPFAM" id="SSF53271">
    <property type="entry name" value="PRTase-like"/>
    <property type="match status" value="1"/>
</dbReference>
<dbReference type="PANTHER" id="PTHR43340:SF1">
    <property type="entry name" value="HYPOXANTHINE PHOSPHORIBOSYLTRANSFERASE"/>
    <property type="match status" value="1"/>
</dbReference>
<keyword evidence="12 13" id="KW-0460">Magnesium</keyword>
<dbReference type="GO" id="GO:0046100">
    <property type="term" value="P:hypoxanthine metabolic process"/>
    <property type="evidence" value="ECO:0007669"/>
    <property type="project" value="TreeGrafter"/>
</dbReference>
<evidence type="ECO:0000256" key="9">
    <source>
        <dbReference type="ARBA" id="ARBA00022723"/>
    </source>
</evidence>
<dbReference type="PANTHER" id="PTHR43340">
    <property type="entry name" value="HYPOXANTHINE-GUANINE PHOSPHORIBOSYLTRANSFERASE"/>
    <property type="match status" value="1"/>
</dbReference>
<evidence type="ECO:0000256" key="5">
    <source>
        <dbReference type="ARBA" id="ARBA00011895"/>
    </source>
</evidence>
<keyword evidence="9 13" id="KW-0479">Metal-binding</keyword>
<reference evidence="15" key="1">
    <citation type="submission" date="2021-01" db="UniProtKB">
        <authorList>
            <consortium name="EnsemblMetazoa"/>
        </authorList>
    </citation>
    <scope>IDENTIFICATION</scope>
</reference>
<evidence type="ECO:0000256" key="2">
    <source>
        <dbReference type="ARBA" id="ARBA00004496"/>
    </source>
</evidence>
<evidence type="ECO:0000256" key="8">
    <source>
        <dbReference type="ARBA" id="ARBA00022679"/>
    </source>
</evidence>
<protein>
    <recommendedName>
        <fullName evidence="5 13">Hypoxanthine phosphoribosyltransferase</fullName>
        <ecNumber evidence="5 13">2.4.2.8</ecNumber>
    </recommendedName>
</protein>
<evidence type="ECO:0000256" key="11">
    <source>
        <dbReference type="ARBA" id="ARBA00022741"/>
    </source>
</evidence>
<keyword evidence="11 13" id="KW-0547">Nucleotide-binding</keyword>
<evidence type="ECO:0000256" key="3">
    <source>
        <dbReference type="ARBA" id="ARBA00004669"/>
    </source>
</evidence>
<dbReference type="InterPro" id="IPR000836">
    <property type="entry name" value="PRTase_dom"/>
</dbReference>
<comment type="cofactor">
    <cofactor evidence="1 13">
        <name>Mg(2+)</name>
        <dbReference type="ChEBI" id="CHEBI:18420"/>
    </cofactor>
</comment>
<evidence type="ECO:0000256" key="1">
    <source>
        <dbReference type="ARBA" id="ARBA00001946"/>
    </source>
</evidence>
<dbReference type="CDD" id="cd06223">
    <property type="entry name" value="PRTases_typeI"/>
    <property type="match status" value="1"/>
</dbReference>
<dbReference type="GO" id="GO:0004422">
    <property type="term" value="F:hypoxanthine phosphoribosyltransferase activity"/>
    <property type="evidence" value="ECO:0007669"/>
    <property type="project" value="InterPro"/>
</dbReference>
<dbReference type="GeneID" id="136804953"/>
<dbReference type="InterPro" id="IPR050408">
    <property type="entry name" value="HGPRT"/>
</dbReference>
<evidence type="ECO:0000256" key="7">
    <source>
        <dbReference type="ARBA" id="ARBA00022676"/>
    </source>
</evidence>
<dbReference type="Gene3D" id="3.40.50.2020">
    <property type="match status" value="1"/>
</dbReference>
<comment type="subcellular location">
    <subcellularLocation>
        <location evidence="2 13">Cytoplasm</location>
    </subcellularLocation>
</comment>
<dbReference type="InterPro" id="IPR005904">
    <property type="entry name" value="Hxn_phspho_trans"/>
</dbReference>
<dbReference type="OrthoDB" id="9449045at2759"/>
<feature type="domain" description="Phosphoribosyltransferase" evidence="14">
    <location>
        <begin position="48"/>
        <end position="193"/>
    </location>
</feature>
<accession>A0A7M5UZB2</accession>
<dbReference type="EnsemblMetazoa" id="CLYHEMT006639.1">
    <property type="protein sequence ID" value="CLYHEMP006639.1"/>
    <property type="gene ID" value="CLYHEMG006639"/>
</dbReference>
<dbReference type="GO" id="GO:0032263">
    <property type="term" value="P:GMP salvage"/>
    <property type="evidence" value="ECO:0007669"/>
    <property type="project" value="TreeGrafter"/>
</dbReference>